<protein>
    <recommendedName>
        <fullName evidence="1">dATP/dGTP diphosphohydrolase MazZ domain-containing protein</fullName>
    </recommendedName>
</protein>
<comment type="caution">
    <text evidence="2">The sequence shown here is derived from an EMBL/GenBank/DDBJ whole genome shotgun (WGS) entry which is preliminary data.</text>
</comment>
<proteinExistence type="predicted"/>
<gene>
    <name evidence="2" type="ORF">LCGC14_0652350</name>
</gene>
<dbReference type="InterPro" id="IPR007538">
    <property type="entry name" value="dATP/dGTP_dipphydrolase_MazZ"/>
</dbReference>
<dbReference type="Pfam" id="PF04447">
    <property type="entry name" value="dATP-dGTP_PPHyd"/>
    <property type="match status" value="1"/>
</dbReference>
<dbReference type="AlphaFoldDB" id="A0A0F9RFS3"/>
<accession>A0A0F9RFS3</accession>
<evidence type="ECO:0000259" key="1">
    <source>
        <dbReference type="Pfam" id="PF04447"/>
    </source>
</evidence>
<name>A0A0F9RFS3_9ZZZZ</name>
<organism evidence="2">
    <name type="scientific">marine sediment metagenome</name>
    <dbReference type="NCBI Taxonomy" id="412755"/>
    <lineage>
        <taxon>unclassified sequences</taxon>
        <taxon>metagenomes</taxon>
        <taxon>ecological metagenomes</taxon>
    </lineage>
</organism>
<evidence type="ECO:0000313" key="2">
    <source>
        <dbReference type="EMBL" id="KKN48482.1"/>
    </source>
</evidence>
<feature type="domain" description="dATP/dGTP diphosphohydrolase MazZ" evidence="1">
    <location>
        <begin position="10"/>
        <end position="99"/>
    </location>
</feature>
<reference evidence="2" key="1">
    <citation type="journal article" date="2015" name="Nature">
        <title>Complex archaea that bridge the gap between prokaryotes and eukaryotes.</title>
        <authorList>
            <person name="Spang A."/>
            <person name="Saw J.H."/>
            <person name="Jorgensen S.L."/>
            <person name="Zaremba-Niedzwiedzka K."/>
            <person name="Martijn J."/>
            <person name="Lind A.E."/>
            <person name="van Eijk R."/>
            <person name="Schleper C."/>
            <person name="Guy L."/>
            <person name="Ettema T.J."/>
        </authorList>
    </citation>
    <scope>NUCLEOTIDE SEQUENCE</scope>
</reference>
<dbReference type="EMBL" id="LAZR01001218">
    <property type="protein sequence ID" value="KKN48482.1"/>
    <property type="molecule type" value="Genomic_DNA"/>
</dbReference>
<sequence>MSWSITQEIIAEWAKKTFKDSSISSTIAHLRDEIDEIEESPDEIEEWADVIILYMNAAYYSGHSMDDILIAVHKKFEKNKNRSWGEPDERGVVKHIDEQEM</sequence>
<dbReference type="SUPFAM" id="SSF101386">
    <property type="entry name" value="all-alpha NTP pyrophosphatases"/>
    <property type="match status" value="1"/>
</dbReference>